<evidence type="ECO:0000313" key="3">
    <source>
        <dbReference type="Proteomes" id="UP000887226"/>
    </source>
</evidence>
<sequence length="94" mass="10395">MTYSKHISRSCFLSPCSFSLCSSVFLCFIQCASGNRVFPIVCNLRKTTAMQARRVLVSTITAMISAQLFDTCTPTSRTLSTIETASRPGITRHH</sequence>
<accession>A0A9P7ZA27</accession>
<protein>
    <recommendedName>
        <fullName evidence="4">Secreted protein</fullName>
    </recommendedName>
</protein>
<reference evidence="2" key="1">
    <citation type="journal article" date="2021" name="IMA Fungus">
        <title>Genomic characterization of three marine fungi, including Emericellopsis atlantica sp. nov. with signatures of a generalist lifestyle and marine biomass degradation.</title>
        <authorList>
            <person name="Hagestad O.C."/>
            <person name="Hou L."/>
            <person name="Andersen J.H."/>
            <person name="Hansen E.H."/>
            <person name="Altermark B."/>
            <person name="Li C."/>
            <person name="Kuhnert E."/>
            <person name="Cox R.J."/>
            <person name="Crous P.W."/>
            <person name="Spatafora J.W."/>
            <person name="Lail K."/>
            <person name="Amirebrahimi M."/>
            <person name="Lipzen A."/>
            <person name="Pangilinan J."/>
            <person name="Andreopoulos W."/>
            <person name="Hayes R.D."/>
            <person name="Ng V."/>
            <person name="Grigoriev I.V."/>
            <person name="Jackson S.A."/>
            <person name="Sutton T.D.S."/>
            <person name="Dobson A.D.W."/>
            <person name="Rama T."/>
        </authorList>
    </citation>
    <scope>NUCLEOTIDE SEQUENCE</scope>
    <source>
        <strain evidence="2">TRa3180A</strain>
    </source>
</reference>
<proteinExistence type="predicted"/>
<evidence type="ECO:0000256" key="1">
    <source>
        <dbReference type="SAM" id="SignalP"/>
    </source>
</evidence>
<gene>
    <name evidence="2" type="ORF">BJ878DRAFT_489230</name>
</gene>
<keyword evidence="1" id="KW-0732">Signal</keyword>
<evidence type="ECO:0000313" key="2">
    <source>
        <dbReference type="EMBL" id="KAG9248244.1"/>
    </source>
</evidence>
<organism evidence="2 3">
    <name type="scientific">Calycina marina</name>
    <dbReference type="NCBI Taxonomy" id="1763456"/>
    <lineage>
        <taxon>Eukaryota</taxon>
        <taxon>Fungi</taxon>
        <taxon>Dikarya</taxon>
        <taxon>Ascomycota</taxon>
        <taxon>Pezizomycotina</taxon>
        <taxon>Leotiomycetes</taxon>
        <taxon>Helotiales</taxon>
        <taxon>Pezizellaceae</taxon>
        <taxon>Calycina</taxon>
    </lineage>
</organism>
<feature type="chain" id="PRO_5040460787" description="Secreted protein" evidence="1">
    <location>
        <begin position="35"/>
        <end position="94"/>
    </location>
</feature>
<dbReference type="AlphaFoldDB" id="A0A9P7ZA27"/>
<dbReference type="EMBL" id="MU253753">
    <property type="protein sequence ID" value="KAG9248244.1"/>
    <property type="molecule type" value="Genomic_DNA"/>
</dbReference>
<dbReference type="Proteomes" id="UP000887226">
    <property type="component" value="Unassembled WGS sequence"/>
</dbReference>
<evidence type="ECO:0008006" key="4">
    <source>
        <dbReference type="Google" id="ProtNLM"/>
    </source>
</evidence>
<comment type="caution">
    <text evidence="2">The sequence shown here is derived from an EMBL/GenBank/DDBJ whole genome shotgun (WGS) entry which is preliminary data.</text>
</comment>
<keyword evidence="3" id="KW-1185">Reference proteome</keyword>
<name>A0A9P7ZA27_9HELO</name>
<feature type="signal peptide" evidence="1">
    <location>
        <begin position="1"/>
        <end position="34"/>
    </location>
</feature>